<dbReference type="EMBL" id="BART01014601">
    <property type="protein sequence ID" value="GAG75742.1"/>
    <property type="molecule type" value="Genomic_DNA"/>
</dbReference>
<name>X1B344_9ZZZZ</name>
<sequence>PKKRFKYNQAAIREHTLKEVKKMHDEKPIDMLIWPDSDETFINEFPKYLKEFWDSEVHEFMVLACVEVFDSMKILMSQRMGTHGRVYKYDPKMTVYPWVGRTRYHPQISGAKRPWKIRNLIVHVCHLTEEYRVR</sequence>
<dbReference type="AlphaFoldDB" id="X1B344"/>
<gene>
    <name evidence="1" type="ORF">S01H4_28989</name>
</gene>
<feature type="non-terminal residue" evidence="1">
    <location>
        <position position="1"/>
    </location>
</feature>
<reference evidence="1" key="1">
    <citation type="journal article" date="2014" name="Front. Microbiol.">
        <title>High frequency of phylogenetically diverse reductive dehalogenase-homologous genes in deep subseafloor sedimentary metagenomes.</title>
        <authorList>
            <person name="Kawai M."/>
            <person name="Futagami T."/>
            <person name="Toyoda A."/>
            <person name="Takaki Y."/>
            <person name="Nishi S."/>
            <person name="Hori S."/>
            <person name="Arai W."/>
            <person name="Tsubouchi T."/>
            <person name="Morono Y."/>
            <person name="Uchiyama I."/>
            <person name="Ito T."/>
            <person name="Fujiyama A."/>
            <person name="Inagaki F."/>
            <person name="Takami H."/>
        </authorList>
    </citation>
    <scope>NUCLEOTIDE SEQUENCE</scope>
    <source>
        <strain evidence="1">Expedition CK06-06</strain>
    </source>
</reference>
<protein>
    <submittedName>
        <fullName evidence="1">Uncharacterized protein</fullName>
    </submittedName>
</protein>
<accession>X1B344</accession>
<proteinExistence type="predicted"/>
<feature type="non-terminal residue" evidence="1">
    <location>
        <position position="134"/>
    </location>
</feature>
<comment type="caution">
    <text evidence="1">The sequence shown here is derived from an EMBL/GenBank/DDBJ whole genome shotgun (WGS) entry which is preliminary data.</text>
</comment>
<evidence type="ECO:0000313" key="1">
    <source>
        <dbReference type="EMBL" id="GAG75742.1"/>
    </source>
</evidence>
<organism evidence="1">
    <name type="scientific">marine sediment metagenome</name>
    <dbReference type="NCBI Taxonomy" id="412755"/>
    <lineage>
        <taxon>unclassified sequences</taxon>
        <taxon>metagenomes</taxon>
        <taxon>ecological metagenomes</taxon>
    </lineage>
</organism>